<reference evidence="1" key="2">
    <citation type="submission" date="2023-01" db="EMBL/GenBank/DDBJ databases">
        <authorList>
            <person name="Sun Q."/>
            <person name="Evtushenko L."/>
        </authorList>
    </citation>
    <scope>NUCLEOTIDE SEQUENCE</scope>
    <source>
        <strain evidence="1">VKM Ac-1069</strain>
    </source>
</reference>
<dbReference type="AlphaFoldDB" id="A0A9W6KZL6"/>
<name>A0A9W6KZL6_9PSEU</name>
<protein>
    <submittedName>
        <fullName evidence="1">Uncharacterized protein</fullName>
    </submittedName>
</protein>
<dbReference type="Proteomes" id="UP001143463">
    <property type="component" value="Unassembled WGS sequence"/>
</dbReference>
<sequence>MTTENRGSTALREQIRGPLAEEFADLVPAGLVQAEVRRAEGDLRGEVPGGALPELVHRLARERLRQRVRAGARLARS</sequence>
<dbReference type="EMBL" id="BSFQ01000002">
    <property type="protein sequence ID" value="GLL09365.1"/>
    <property type="molecule type" value="Genomic_DNA"/>
</dbReference>
<reference evidence="1" key="1">
    <citation type="journal article" date="2014" name="Int. J. Syst. Evol. Microbiol.">
        <title>Complete genome sequence of Corynebacterium casei LMG S-19264T (=DSM 44701T), isolated from a smear-ripened cheese.</title>
        <authorList>
            <consortium name="US DOE Joint Genome Institute (JGI-PGF)"/>
            <person name="Walter F."/>
            <person name="Albersmeier A."/>
            <person name="Kalinowski J."/>
            <person name="Ruckert C."/>
        </authorList>
    </citation>
    <scope>NUCLEOTIDE SEQUENCE</scope>
    <source>
        <strain evidence="1">VKM Ac-1069</strain>
    </source>
</reference>
<keyword evidence="2" id="KW-1185">Reference proteome</keyword>
<dbReference type="RefSeq" id="WP_037039575.1">
    <property type="nucleotide sequence ID" value="NZ_BAAAUZ010000013.1"/>
</dbReference>
<evidence type="ECO:0000313" key="2">
    <source>
        <dbReference type="Proteomes" id="UP001143463"/>
    </source>
</evidence>
<gene>
    <name evidence="1" type="ORF">GCM10017577_05050</name>
</gene>
<organism evidence="1 2">
    <name type="scientific">Pseudonocardia halophobica</name>
    <dbReference type="NCBI Taxonomy" id="29401"/>
    <lineage>
        <taxon>Bacteria</taxon>
        <taxon>Bacillati</taxon>
        <taxon>Actinomycetota</taxon>
        <taxon>Actinomycetes</taxon>
        <taxon>Pseudonocardiales</taxon>
        <taxon>Pseudonocardiaceae</taxon>
        <taxon>Pseudonocardia</taxon>
    </lineage>
</organism>
<evidence type="ECO:0000313" key="1">
    <source>
        <dbReference type="EMBL" id="GLL09365.1"/>
    </source>
</evidence>
<proteinExistence type="predicted"/>
<accession>A0A9W6KZL6</accession>
<comment type="caution">
    <text evidence="1">The sequence shown here is derived from an EMBL/GenBank/DDBJ whole genome shotgun (WGS) entry which is preliminary data.</text>
</comment>